<name>A0AAE0BZF4_9CHLO</name>
<evidence type="ECO:0000313" key="3">
    <source>
        <dbReference type="Proteomes" id="UP001190700"/>
    </source>
</evidence>
<feature type="region of interest" description="Disordered" evidence="1">
    <location>
        <begin position="141"/>
        <end position="171"/>
    </location>
</feature>
<organism evidence="2 3">
    <name type="scientific">Cymbomonas tetramitiformis</name>
    <dbReference type="NCBI Taxonomy" id="36881"/>
    <lineage>
        <taxon>Eukaryota</taxon>
        <taxon>Viridiplantae</taxon>
        <taxon>Chlorophyta</taxon>
        <taxon>Pyramimonadophyceae</taxon>
        <taxon>Pyramimonadales</taxon>
        <taxon>Pyramimonadaceae</taxon>
        <taxon>Cymbomonas</taxon>
    </lineage>
</organism>
<dbReference type="Proteomes" id="UP001190700">
    <property type="component" value="Unassembled WGS sequence"/>
</dbReference>
<keyword evidence="3" id="KW-1185">Reference proteome</keyword>
<sequence length="567" mass="62147">MGVQRGEGRERRLSSPEVDRTLDQYRRAAIWCTKTRIAAVERLLELAHPSRPTTKEGVLEERRDVLIEFQRLEEAIVEDMPEDLEGPTDNLVDVGLLDDDRRVVRGEWTLGGPGDKWERLRGVAAKERRRVMAWATAAREMQQELRPGTQPSPNGSGSPGSSGPSPRGVLRSEGEVQRMVEAAVAAALAKHDAGSKGGSGKGRDPPASLRDVSRASVGKRLGWTWSECERVITEIRVATAHQAADLARVTSSRTKVRVKHLYAYIELALQELARMQRALAGVAGIAQPKFNEAWAAAAAASKKRRAVQQPRESDGEDSDGEEKKRAAAKARFGSLRTATDEELRRALDGSLAVKDITRPPGESAALARPILPAGGALKGMDNRVARPGGDFQEGDAEWRLDAKRGLVLEAKAKHCRTFEEWDETFTMLMCKAPEEARDLLLQFRKWMHLMSVDYSWDHLRKFYDHLCFRMEKEASATFELLSFTAHWEMFKREKGIKVKGAGSGAGGGGGGSYGGGGGKYPRKTQDQPAVAAPKEGGAAGPRRDGGRGAAQRRQDGCVLLVQLRCGM</sequence>
<feature type="region of interest" description="Disordered" evidence="1">
    <location>
        <begin position="501"/>
        <end position="552"/>
    </location>
</feature>
<dbReference type="AlphaFoldDB" id="A0AAE0BZF4"/>
<evidence type="ECO:0000313" key="2">
    <source>
        <dbReference type="EMBL" id="KAK3245028.1"/>
    </source>
</evidence>
<feature type="compositionally biased region" description="Gly residues" evidence="1">
    <location>
        <begin position="501"/>
        <end position="519"/>
    </location>
</feature>
<gene>
    <name evidence="2" type="ORF">CYMTET_45387</name>
</gene>
<dbReference type="EMBL" id="LGRX02031101">
    <property type="protein sequence ID" value="KAK3245028.1"/>
    <property type="molecule type" value="Genomic_DNA"/>
</dbReference>
<proteinExistence type="predicted"/>
<protein>
    <submittedName>
        <fullName evidence="2">Uncharacterized protein</fullName>
    </submittedName>
</protein>
<feature type="compositionally biased region" description="Low complexity" evidence="1">
    <location>
        <begin position="147"/>
        <end position="168"/>
    </location>
</feature>
<reference evidence="2 3" key="1">
    <citation type="journal article" date="2015" name="Genome Biol. Evol.">
        <title>Comparative Genomics of a Bacterivorous Green Alga Reveals Evolutionary Causalities and Consequences of Phago-Mixotrophic Mode of Nutrition.</title>
        <authorList>
            <person name="Burns J.A."/>
            <person name="Paasch A."/>
            <person name="Narechania A."/>
            <person name="Kim E."/>
        </authorList>
    </citation>
    <scope>NUCLEOTIDE SEQUENCE [LARGE SCALE GENOMIC DNA]</scope>
    <source>
        <strain evidence="2 3">PLY_AMNH</strain>
    </source>
</reference>
<comment type="caution">
    <text evidence="2">The sequence shown here is derived from an EMBL/GenBank/DDBJ whole genome shotgun (WGS) entry which is preliminary data.</text>
</comment>
<feature type="region of interest" description="Disordered" evidence="1">
    <location>
        <begin position="301"/>
        <end position="331"/>
    </location>
</feature>
<evidence type="ECO:0000256" key="1">
    <source>
        <dbReference type="SAM" id="MobiDB-lite"/>
    </source>
</evidence>
<feature type="region of interest" description="Disordered" evidence="1">
    <location>
        <begin position="187"/>
        <end position="213"/>
    </location>
</feature>
<accession>A0AAE0BZF4</accession>